<evidence type="ECO:0000313" key="10">
    <source>
        <dbReference type="EMBL" id="MDN3589243.1"/>
    </source>
</evidence>
<comment type="subcellular location">
    <subcellularLocation>
        <location evidence="5">Cytoplasm</location>
    </subcellularLocation>
</comment>
<dbReference type="Gene3D" id="3.40.50.180">
    <property type="entry name" value="Methylesterase CheB, C-terminal domain"/>
    <property type="match status" value="1"/>
</dbReference>
<keyword evidence="11" id="KW-1185">Reference proteome</keyword>
<dbReference type="Gene3D" id="3.40.50.2300">
    <property type="match status" value="1"/>
</dbReference>
<evidence type="ECO:0000259" key="8">
    <source>
        <dbReference type="PROSITE" id="PS50110"/>
    </source>
</evidence>
<feature type="domain" description="Response regulatory" evidence="8">
    <location>
        <begin position="8"/>
        <end position="125"/>
    </location>
</feature>
<dbReference type="SMART" id="SM00448">
    <property type="entry name" value="REC"/>
    <property type="match status" value="1"/>
</dbReference>
<comment type="function">
    <text evidence="5">Involved in chemotaxis. Part of a chemotaxis signal transduction system that modulates chemotaxis in response to various stimuli. Catalyzes the demethylation of specific methylglutamate residues introduced into the chemoreceptors (methyl-accepting chemotaxis proteins or MCP) by CheR. Also mediates the irreversible deamidation of specific glutamine residues to glutamic acid.</text>
</comment>
<evidence type="ECO:0000256" key="5">
    <source>
        <dbReference type="HAMAP-Rule" id="MF_00099"/>
    </source>
</evidence>
<dbReference type="PROSITE" id="PS50122">
    <property type="entry name" value="CHEB"/>
    <property type="match status" value="1"/>
</dbReference>
<keyword evidence="3 5" id="KW-0378">Hydrolase</keyword>
<dbReference type="SUPFAM" id="SSF52738">
    <property type="entry name" value="Methylesterase CheB, C-terminal domain"/>
    <property type="match status" value="1"/>
</dbReference>
<sequence length="371" mass="39501">MPATRPIRVLIVDDSASVRQTLTGILSAAPDIEVLGTAADPYVAARRIQDDVPDVIILDLEMPRMDGLTFLRKIMSQKPIPVIICSTLTEAGSNMLFEVLEAGAIDVLPKPRVDTRQFLMESSVRVCDAVRGAARARLRGQRPPARAIEAKLSADAMIPPPLMGRPVAETDPVICIGASTGGTESLRDVLEVLPVETPGLVIVQHMPEHFTAAFARRLNGLCAIEVKEAEDGDVVHSGRALIAPGGRHMLLQRNGGRYSVAVKDGPLVSRHRPSVDVLFRSAAQCAGGNALGIIMTGMGDDGATGLLEMRRAGAHTVAQDEETCVVFGMPKEAIERGAAARVVPLPHIHLEIARFGANAHVKASRSSRGAD</sequence>
<dbReference type="GO" id="GO:0008984">
    <property type="term" value="F:protein-glutamate methylesterase activity"/>
    <property type="evidence" value="ECO:0007669"/>
    <property type="project" value="UniProtKB-EC"/>
</dbReference>
<evidence type="ECO:0000313" key="11">
    <source>
        <dbReference type="Proteomes" id="UP001224644"/>
    </source>
</evidence>
<evidence type="ECO:0000256" key="2">
    <source>
        <dbReference type="ARBA" id="ARBA00022500"/>
    </source>
</evidence>
<dbReference type="NCBIfam" id="NF001965">
    <property type="entry name" value="PRK00742.1"/>
    <property type="match status" value="1"/>
</dbReference>
<dbReference type="RefSeq" id="WP_238223515.1">
    <property type="nucleotide sequence ID" value="NZ_BPQD01000007.1"/>
</dbReference>
<dbReference type="SUPFAM" id="SSF52172">
    <property type="entry name" value="CheY-like"/>
    <property type="match status" value="1"/>
</dbReference>
<comment type="similarity">
    <text evidence="5">Belongs to the CheB family.</text>
</comment>
<evidence type="ECO:0000256" key="7">
    <source>
        <dbReference type="PROSITE-ProRule" id="PRU00169"/>
    </source>
</evidence>
<evidence type="ECO:0000256" key="1">
    <source>
        <dbReference type="ARBA" id="ARBA00022490"/>
    </source>
</evidence>
<evidence type="ECO:0000256" key="3">
    <source>
        <dbReference type="ARBA" id="ARBA00022801"/>
    </source>
</evidence>
<dbReference type="CDD" id="cd17541">
    <property type="entry name" value="REC_CheB-like"/>
    <property type="match status" value="1"/>
</dbReference>
<dbReference type="PROSITE" id="PS50110">
    <property type="entry name" value="RESPONSE_REGULATORY"/>
    <property type="match status" value="1"/>
</dbReference>
<evidence type="ECO:0000256" key="4">
    <source>
        <dbReference type="ARBA" id="ARBA00048267"/>
    </source>
</evidence>
<dbReference type="Proteomes" id="UP001224644">
    <property type="component" value="Unassembled WGS sequence"/>
</dbReference>
<dbReference type="InterPro" id="IPR001789">
    <property type="entry name" value="Sig_transdc_resp-reg_receiver"/>
</dbReference>
<comment type="catalytic activity">
    <reaction evidence="4 5">
        <text>[protein]-L-glutamate 5-O-methyl ester + H2O = L-glutamyl-[protein] + methanol + H(+)</text>
        <dbReference type="Rhea" id="RHEA:23236"/>
        <dbReference type="Rhea" id="RHEA-COMP:10208"/>
        <dbReference type="Rhea" id="RHEA-COMP:10311"/>
        <dbReference type="ChEBI" id="CHEBI:15377"/>
        <dbReference type="ChEBI" id="CHEBI:15378"/>
        <dbReference type="ChEBI" id="CHEBI:17790"/>
        <dbReference type="ChEBI" id="CHEBI:29973"/>
        <dbReference type="ChEBI" id="CHEBI:82795"/>
        <dbReference type="EC" id="3.1.1.61"/>
    </reaction>
</comment>
<dbReference type="Pfam" id="PF01339">
    <property type="entry name" value="CheB_methylest"/>
    <property type="match status" value="1"/>
</dbReference>
<dbReference type="InterPro" id="IPR011006">
    <property type="entry name" value="CheY-like_superfamily"/>
</dbReference>
<comment type="PTM">
    <text evidence="5">Phosphorylated by CheA. Phosphorylation of the N-terminal regulatory domain activates the methylesterase activity.</text>
</comment>
<evidence type="ECO:0000256" key="6">
    <source>
        <dbReference type="PROSITE-ProRule" id="PRU00050"/>
    </source>
</evidence>
<dbReference type="PIRSF" id="PIRSF000876">
    <property type="entry name" value="RR_chemtxs_CheB"/>
    <property type="match status" value="1"/>
</dbReference>
<dbReference type="PANTHER" id="PTHR42872">
    <property type="entry name" value="PROTEIN-GLUTAMATE METHYLESTERASE/PROTEIN-GLUTAMINE GLUTAMINASE"/>
    <property type="match status" value="1"/>
</dbReference>
<dbReference type="EMBL" id="JAUFPX010000002">
    <property type="protein sequence ID" value="MDN3589243.1"/>
    <property type="molecule type" value="Genomic_DNA"/>
</dbReference>
<feature type="domain" description="CheB-type methylesterase" evidence="9">
    <location>
        <begin position="161"/>
        <end position="352"/>
    </location>
</feature>
<dbReference type="PANTHER" id="PTHR42872:SF6">
    <property type="entry name" value="PROTEIN-GLUTAMATE METHYLESTERASE_PROTEIN-GLUTAMINE GLUTAMINASE"/>
    <property type="match status" value="1"/>
</dbReference>
<dbReference type="EC" id="3.5.1.44" evidence="5"/>
<dbReference type="InterPro" id="IPR000673">
    <property type="entry name" value="Sig_transdc_resp-reg_Me-estase"/>
</dbReference>
<keyword evidence="2 5" id="KW-0145">Chemotaxis</keyword>
<proteinExistence type="inferred from homology"/>
<dbReference type="HAMAP" id="MF_00099">
    <property type="entry name" value="CheB_chemtxs"/>
    <property type="match status" value="1"/>
</dbReference>
<comment type="caution">
    <text evidence="10">The sequence shown here is derived from an EMBL/GenBank/DDBJ whole genome shotgun (WGS) entry which is preliminary data.</text>
</comment>
<dbReference type="Pfam" id="PF00072">
    <property type="entry name" value="Response_reg"/>
    <property type="match status" value="1"/>
</dbReference>
<evidence type="ECO:0000259" key="9">
    <source>
        <dbReference type="PROSITE" id="PS50122"/>
    </source>
</evidence>
<accession>A0ABT8BBF5</accession>
<feature type="modified residue" description="4-aspartylphosphate" evidence="5 7">
    <location>
        <position position="59"/>
    </location>
</feature>
<comment type="domain">
    <text evidence="5">Contains a C-terminal catalytic domain, and an N-terminal region which modulates catalytic activity.</text>
</comment>
<reference evidence="11" key="1">
    <citation type="journal article" date="2019" name="Int. J. Syst. Evol. Microbiol.">
        <title>The Global Catalogue of Microorganisms (GCM) 10K type strain sequencing project: providing services to taxonomists for standard genome sequencing and annotation.</title>
        <authorList>
            <consortium name="The Broad Institute Genomics Platform"/>
            <consortium name="The Broad Institute Genome Sequencing Center for Infectious Disease"/>
            <person name="Wu L."/>
            <person name="Ma J."/>
        </authorList>
    </citation>
    <scope>NUCLEOTIDE SEQUENCE [LARGE SCALE GENOMIC DNA]</scope>
    <source>
        <strain evidence="11">CECT 7069</strain>
    </source>
</reference>
<keyword evidence="1 5" id="KW-0963">Cytoplasm</keyword>
<keyword evidence="5 7" id="KW-0597">Phosphoprotein</keyword>
<comment type="catalytic activity">
    <reaction evidence="5">
        <text>L-glutaminyl-[protein] + H2O = L-glutamyl-[protein] + NH4(+)</text>
        <dbReference type="Rhea" id="RHEA:16441"/>
        <dbReference type="Rhea" id="RHEA-COMP:10207"/>
        <dbReference type="Rhea" id="RHEA-COMP:10208"/>
        <dbReference type="ChEBI" id="CHEBI:15377"/>
        <dbReference type="ChEBI" id="CHEBI:28938"/>
        <dbReference type="ChEBI" id="CHEBI:29973"/>
        <dbReference type="ChEBI" id="CHEBI:30011"/>
        <dbReference type="EC" id="3.5.1.44"/>
    </reaction>
</comment>
<dbReference type="EC" id="3.1.1.61" evidence="5"/>
<dbReference type="InterPro" id="IPR035909">
    <property type="entry name" value="CheB_C"/>
</dbReference>
<dbReference type="InterPro" id="IPR008248">
    <property type="entry name" value="CheB-like"/>
</dbReference>
<feature type="active site" evidence="5 6">
    <location>
        <position position="301"/>
    </location>
</feature>
<protein>
    <recommendedName>
        <fullName evidence="5">Protein-glutamate methylesterase/protein-glutamine glutaminase</fullName>
        <ecNumber evidence="5">3.1.1.61</ecNumber>
        <ecNumber evidence="5">3.5.1.44</ecNumber>
    </recommendedName>
</protein>
<dbReference type="CDD" id="cd16432">
    <property type="entry name" value="CheB_Rec"/>
    <property type="match status" value="1"/>
</dbReference>
<feature type="active site" evidence="5 6">
    <location>
        <position position="205"/>
    </location>
</feature>
<feature type="active site" evidence="5 6">
    <location>
        <position position="179"/>
    </location>
</feature>
<organism evidence="10 11">
    <name type="scientific">Methylobacterium adhaesivum</name>
    <dbReference type="NCBI Taxonomy" id="333297"/>
    <lineage>
        <taxon>Bacteria</taxon>
        <taxon>Pseudomonadati</taxon>
        <taxon>Pseudomonadota</taxon>
        <taxon>Alphaproteobacteria</taxon>
        <taxon>Hyphomicrobiales</taxon>
        <taxon>Methylobacteriaceae</taxon>
        <taxon>Methylobacterium</taxon>
    </lineage>
</organism>
<dbReference type="NCBIfam" id="NF009206">
    <property type="entry name" value="PRK12555.1"/>
    <property type="match status" value="1"/>
</dbReference>
<name>A0ABT8BBF5_9HYPH</name>
<gene>
    <name evidence="5" type="primary">cheB</name>
    <name evidence="10" type="ORF">QWZ12_01315</name>
</gene>